<dbReference type="Proteomes" id="UP000011958">
    <property type="component" value="Unassembled WGS sequence"/>
</dbReference>
<evidence type="ECO:0000256" key="5">
    <source>
        <dbReference type="SAM" id="Phobius"/>
    </source>
</evidence>
<keyword evidence="8" id="KW-1185">Reference proteome</keyword>
<feature type="transmembrane region" description="Helical" evidence="5">
    <location>
        <begin position="189"/>
        <end position="209"/>
    </location>
</feature>
<feature type="domain" description="EamA" evidence="6">
    <location>
        <begin position="191"/>
        <end position="324"/>
    </location>
</feature>
<dbReference type="AlphaFoldDB" id="M7P7B3"/>
<dbReference type="VEuPathDB" id="FungiDB:PNEG_01935"/>
<dbReference type="InterPro" id="IPR000620">
    <property type="entry name" value="EamA_dom"/>
</dbReference>
<feature type="transmembrane region" description="Helical" evidence="5">
    <location>
        <begin position="140"/>
        <end position="162"/>
    </location>
</feature>
<gene>
    <name evidence="7" type="ORF">PNEG_01935</name>
</gene>
<evidence type="ECO:0000313" key="7">
    <source>
        <dbReference type="EMBL" id="EMR09750.1"/>
    </source>
</evidence>
<dbReference type="HOGENOM" id="CLU_032828_4_3_1"/>
<dbReference type="EMBL" id="AFWA02000009">
    <property type="protein sequence ID" value="EMR09750.1"/>
    <property type="molecule type" value="Genomic_DNA"/>
</dbReference>
<feature type="transmembrane region" description="Helical" evidence="5">
    <location>
        <begin position="250"/>
        <end position="270"/>
    </location>
</feature>
<name>M7P7B3_PNEMU</name>
<feature type="transmembrane region" description="Helical" evidence="5">
    <location>
        <begin position="307"/>
        <end position="327"/>
    </location>
</feature>
<dbReference type="eggNOG" id="KOG4510">
    <property type="taxonomic scope" value="Eukaryota"/>
</dbReference>
<evidence type="ECO:0000256" key="1">
    <source>
        <dbReference type="ARBA" id="ARBA00004141"/>
    </source>
</evidence>
<dbReference type="SUPFAM" id="SSF103481">
    <property type="entry name" value="Multidrug resistance efflux transporter EmrE"/>
    <property type="match status" value="2"/>
</dbReference>
<feature type="transmembrane region" description="Helical" evidence="5">
    <location>
        <begin position="51"/>
        <end position="72"/>
    </location>
</feature>
<keyword evidence="4 5" id="KW-0472">Membrane</keyword>
<organism evidence="7 8">
    <name type="scientific">Pneumocystis murina (strain B123)</name>
    <name type="common">Mouse pneumocystis pneumonia agent</name>
    <name type="synonym">Pneumocystis carinii f. sp. muris</name>
    <dbReference type="NCBI Taxonomy" id="1069680"/>
    <lineage>
        <taxon>Eukaryota</taxon>
        <taxon>Fungi</taxon>
        <taxon>Dikarya</taxon>
        <taxon>Ascomycota</taxon>
        <taxon>Taphrinomycotina</taxon>
        <taxon>Pneumocystomycetes</taxon>
        <taxon>Pneumocystaceae</taxon>
        <taxon>Pneumocystis</taxon>
    </lineage>
</organism>
<comment type="subcellular location">
    <subcellularLocation>
        <location evidence="1">Membrane</location>
        <topology evidence="1">Multi-pass membrane protein</topology>
    </subcellularLocation>
</comment>
<dbReference type="OMA" id="QIIFIRM"/>
<keyword evidence="3 5" id="KW-1133">Transmembrane helix</keyword>
<dbReference type="OrthoDB" id="306876at2759"/>
<accession>M7P7B3</accession>
<proteinExistence type="predicted"/>
<dbReference type="PANTHER" id="PTHR22911:SF6">
    <property type="entry name" value="SOLUTE CARRIER FAMILY 35 MEMBER G1"/>
    <property type="match status" value="1"/>
</dbReference>
<dbReference type="Pfam" id="PF00892">
    <property type="entry name" value="EamA"/>
    <property type="match status" value="2"/>
</dbReference>
<feature type="domain" description="EamA" evidence="6">
    <location>
        <begin position="24"/>
        <end position="156"/>
    </location>
</feature>
<keyword evidence="2 5" id="KW-0812">Transmembrane</keyword>
<feature type="transmembrane region" description="Helical" evidence="5">
    <location>
        <begin position="221"/>
        <end position="244"/>
    </location>
</feature>
<dbReference type="PANTHER" id="PTHR22911">
    <property type="entry name" value="ACYL-MALONYL CONDENSING ENZYME-RELATED"/>
    <property type="match status" value="1"/>
</dbReference>
<sequence length="356" mass="40900">MKINTYFNKIKIFFNKYYGIAILVLSHTLFSTVNASVKMLYQNSVRSWNSFQIILIRMIPTYILTIIYSRCVGTIEKSATNLNVRFFLFLRGFFGFIGICCTYYSIHHLDLSDATALSFLNPIFINLLGHPILYRTFNFFDIYAALVSFVGVMFVVKPGFILNNRFFRTFHNNHSASEIISSANSKERAFTIMISLIGVLAICFSYIIIKSLGDSINSLQPILWFSLISSIGSILFLISFNIPFHLPLNFLELFLFFVIGISGFFAQLFLTRGLQIEKIGRASSVIYLQIIFSLFYDKVLWGKFPDIWSFCGIVLILIGTAMTIIDCSKENKSPDHKPRYIYLHQLKSDELLEENI</sequence>
<evidence type="ECO:0000256" key="4">
    <source>
        <dbReference type="ARBA" id="ARBA00023136"/>
    </source>
</evidence>
<dbReference type="GeneID" id="19895629"/>
<reference evidence="8" key="1">
    <citation type="journal article" date="2016" name="Nat. Commun.">
        <title>Genome analysis of three Pneumocystis species reveals adaptation mechanisms to life exclusively in mammalian hosts.</title>
        <authorList>
            <person name="Ma L."/>
            <person name="Chen Z."/>
            <person name="Huang D.W."/>
            <person name="Kutty G."/>
            <person name="Ishihara M."/>
            <person name="Wang H."/>
            <person name="Abouelleil A."/>
            <person name="Bishop L."/>
            <person name="Davey E."/>
            <person name="Deng R."/>
            <person name="Deng X."/>
            <person name="Fan L."/>
            <person name="Fantoni G."/>
            <person name="Fitzgerald M."/>
            <person name="Gogineni E."/>
            <person name="Goldberg J.M."/>
            <person name="Handley G."/>
            <person name="Hu X."/>
            <person name="Huber C."/>
            <person name="Jiao X."/>
            <person name="Jones K."/>
            <person name="Levin J.Z."/>
            <person name="Liu Y."/>
            <person name="Macdonald P."/>
            <person name="Melnikov A."/>
            <person name="Raley C."/>
            <person name="Sassi M."/>
            <person name="Sherman B.T."/>
            <person name="Song X."/>
            <person name="Sykes S."/>
            <person name="Tran B."/>
            <person name="Walsh L."/>
            <person name="Xia Y."/>
            <person name="Yang J."/>
            <person name="Young S."/>
            <person name="Zeng Q."/>
            <person name="Zheng X."/>
            <person name="Stephens R."/>
            <person name="Nusbaum C."/>
            <person name="Birren B.W."/>
            <person name="Azadi P."/>
            <person name="Lempicki R.A."/>
            <person name="Cuomo C.A."/>
            <person name="Kovacs J.A."/>
        </authorList>
    </citation>
    <scope>NUCLEOTIDE SEQUENCE [LARGE SCALE GENOMIC DNA]</scope>
    <source>
        <strain evidence="8">B123</strain>
    </source>
</reference>
<feature type="transmembrane region" description="Helical" evidence="5">
    <location>
        <begin position="84"/>
        <end position="105"/>
    </location>
</feature>
<protein>
    <recommendedName>
        <fullName evidence="6">EamA domain-containing protein</fullName>
    </recommendedName>
</protein>
<feature type="transmembrane region" description="Helical" evidence="5">
    <location>
        <begin position="111"/>
        <end position="128"/>
    </location>
</feature>
<dbReference type="InterPro" id="IPR037185">
    <property type="entry name" value="EmrE-like"/>
</dbReference>
<feature type="transmembrane region" description="Helical" evidence="5">
    <location>
        <begin position="282"/>
        <end position="301"/>
    </location>
</feature>
<dbReference type="RefSeq" id="XP_007873911.1">
    <property type="nucleotide sequence ID" value="XM_007875720.1"/>
</dbReference>
<evidence type="ECO:0000256" key="3">
    <source>
        <dbReference type="ARBA" id="ARBA00022989"/>
    </source>
</evidence>
<dbReference type="GO" id="GO:0016020">
    <property type="term" value="C:membrane"/>
    <property type="evidence" value="ECO:0007669"/>
    <property type="project" value="UniProtKB-SubCell"/>
</dbReference>
<evidence type="ECO:0000259" key="6">
    <source>
        <dbReference type="Pfam" id="PF00892"/>
    </source>
</evidence>
<comment type="caution">
    <text evidence="7">The sequence shown here is derived from an EMBL/GenBank/DDBJ whole genome shotgun (WGS) entry which is preliminary data.</text>
</comment>
<dbReference type="STRING" id="1069680.M7P7B3"/>
<evidence type="ECO:0000313" key="8">
    <source>
        <dbReference type="Proteomes" id="UP000011958"/>
    </source>
</evidence>
<evidence type="ECO:0000256" key="2">
    <source>
        <dbReference type="ARBA" id="ARBA00022692"/>
    </source>
</evidence>